<keyword evidence="1" id="KW-0489">Methyltransferase</keyword>
<feature type="non-terminal residue" evidence="4">
    <location>
        <position position="1"/>
    </location>
</feature>
<keyword evidence="2" id="KW-0808">Transferase</keyword>
<dbReference type="GO" id="GO:0003723">
    <property type="term" value="F:RNA binding"/>
    <property type="evidence" value="ECO:0007669"/>
    <property type="project" value="InterPro"/>
</dbReference>
<name>A0A9P6SRC7_9FUNG</name>
<dbReference type="SUPFAM" id="SSF75217">
    <property type="entry name" value="alpha/beta knot"/>
    <property type="match status" value="1"/>
</dbReference>
<protein>
    <recommendedName>
        <fullName evidence="3">tRNA/rRNA methyltransferase SpoU type domain-containing protein</fullName>
    </recommendedName>
</protein>
<feature type="non-terminal residue" evidence="4">
    <location>
        <position position="330"/>
    </location>
</feature>
<sequence>NPLVKRLERLRTSKEARQEEGHVLVQGIKTLEELASKGHHRIRTIGITFDEHNLPIRSPALDIVASVRRQELEDEGSNRGSSIAAKASAAATAAKSSQRRQEKIFQADQFVAMSRSLTTKILGTDSPSGEHEVWAEVVIPNYDHLFSIQDNTTTIDTTTTTTAVTPGFKVHNSTQRSKEVPLPQSPRTDIQRLLILDQILDPGNMGLIVRSAKAFSWDAAWHTPGTVDQYNNKVVRASRALCLDWPTKTGSWKELEKFVERKDLTLLVADMVPGWISDRAVSDAIPTSTSVQDNNDFNLYNLVWWNWPKSLPRTRVPERIALVMSSEHHG</sequence>
<evidence type="ECO:0000313" key="5">
    <source>
        <dbReference type="Proteomes" id="UP000703661"/>
    </source>
</evidence>
<reference evidence="4" key="1">
    <citation type="journal article" date="2020" name="Fungal Divers.">
        <title>Resolving the Mortierellaceae phylogeny through synthesis of multi-gene phylogenetics and phylogenomics.</title>
        <authorList>
            <person name="Vandepol N."/>
            <person name="Liber J."/>
            <person name="Desiro A."/>
            <person name="Na H."/>
            <person name="Kennedy M."/>
            <person name="Barry K."/>
            <person name="Grigoriev I.V."/>
            <person name="Miller A.N."/>
            <person name="O'Donnell K."/>
            <person name="Stajich J.E."/>
            <person name="Bonito G."/>
        </authorList>
    </citation>
    <scope>NUCLEOTIDE SEQUENCE</scope>
    <source>
        <strain evidence="4">NRRL 2769</strain>
    </source>
</reference>
<dbReference type="Proteomes" id="UP000703661">
    <property type="component" value="Unassembled WGS sequence"/>
</dbReference>
<dbReference type="InterPro" id="IPR029064">
    <property type="entry name" value="Ribosomal_eL30-like_sf"/>
</dbReference>
<dbReference type="GO" id="GO:0008173">
    <property type="term" value="F:RNA methyltransferase activity"/>
    <property type="evidence" value="ECO:0007669"/>
    <property type="project" value="InterPro"/>
</dbReference>
<feature type="domain" description="tRNA/rRNA methyltransferase SpoU type" evidence="3">
    <location>
        <begin position="193"/>
        <end position="270"/>
    </location>
</feature>
<comment type="caution">
    <text evidence="4">The sequence shown here is derived from an EMBL/GenBank/DDBJ whole genome shotgun (WGS) entry which is preliminary data.</text>
</comment>
<keyword evidence="5" id="KW-1185">Reference proteome</keyword>
<proteinExistence type="predicted"/>
<dbReference type="Pfam" id="PF00588">
    <property type="entry name" value="SpoU_methylase"/>
    <property type="match status" value="1"/>
</dbReference>
<dbReference type="Gene3D" id="3.30.1330.30">
    <property type="match status" value="1"/>
</dbReference>
<dbReference type="InterPro" id="IPR051259">
    <property type="entry name" value="rRNA_Methyltransferase"/>
</dbReference>
<dbReference type="Gene3D" id="3.40.1280.10">
    <property type="match status" value="1"/>
</dbReference>
<dbReference type="AlphaFoldDB" id="A0A9P6SRC7"/>
<evidence type="ECO:0000256" key="2">
    <source>
        <dbReference type="ARBA" id="ARBA00022679"/>
    </source>
</evidence>
<dbReference type="PANTHER" id="PTHR43191">
    <property type="entry name" value="RRNA METHYLTRANSFERASE 3"/>
    <property type="match status" value="1"/>
</dbReference>
<dbReference type="GO" id="GO:0032259">
    <property type="term" value="P:methylation"/>
    <property type="evidence" value="ECO:0007669"/>
    <property type="project" value="UniProtKB-KW"/>
</dbReference>
<dbReference type="InterPro" id="IPR001537">
    <property type="entry name" value="SpoU_MeTrfase"/>
</dbReference>
<evidence type="ECO:0000256" key="1">
    <source>
        <dbReference type="ARBA" id="ARBA00022603"/>
    </source>
</evidence>
<dbReference type="InterPro" id="IPR029028">
    <property type="entry name" value="Alpha/beta_knot_MTases"/>
</dbReference>
<dbReference type="GO" id="GO:0006396">
    <property type="term" value="P:RNA processing"/>
    <property type="evidence" value="ECO:0007669"/>
    <property type="project" value="InterPro"/>
</dbReference>
<accession>A0A9P6SRC7</accession>
<organism evidence="4 5">
    <name type="scientific">Entomortierella chlamydospora</name>
    <dbReference type="NCBI Taxonomy" id="101097"/>
    <lineage>
        <taxon>Eukaryota</taxon>
        <taxon>Fungi</taxon>
        <taxon>Fungi incertae sedis</taxon>
        <taxon>Mucoromycota</taxon>
        <taxon>Mortierellomycotina</taxon>
        <taxon>Mortierellomycetes</taxon>
        <taxon>Mortierellales</taxon>
        <taxon>Mortierellaceae</taxon>
        <taxon>Entomortierella</taxon>
    </lineage>
</organism>
<evidence type="ECO:0000259" key="3">
    <source>
        <dbReference type="Pfam" id="PF00588"/>
    </source>
</evidence>
<evidence type="ECO:0000313" key="4">
    <source>
        <dbReference type="EMBL" id="KAF9993155.1"/>
    </source>
</evidence>
<dbReference type="InterPro" id="IPR029026">
    <property type="entry name" value="tRNA_m1G_MTases_N"/>
</dbReference>
<dbReference type="PANTHER" id="PTHR43191:SF2">
    <property type="entry name" value="RRNA METHYLTRANSFERASE 3, MITOCHONDRIAL"/>
    <property type="match status" value="1"/>
</dbReference>
<gene>
    <name evidence="4" type="ORF">BGZ80_008255</name>
</gene>
<dbReference type="EMBL" id="JAAAID010004419">
    <property type="protein sequence ID" value="KAF9993155.1"/>
    <property type="molecule type" value="Genomic_DNA"/>
</dbReference>